<keyword evidence="3" id="KW-1185">Reference proteome</keyword>
<feature type="domain" description="Fibrinogen C-terminal" evidence="1">
    <location>
        <begin position="92"/>
        <end position="143"/>
    </location>
</feature>
<dbReference type="EMBL" id="CAJPWZ010002222">
    <property type="protein sequence ID" value="CAG2233942.1"/>
    <property type="molecule type" value="Genomic_DNA"/>
</dbReference>
<sequence>MKSRKKIKDHVQSKDHRIVVTWRNLRVKVEFTRSTLKKLPLSTSSVKWRSMATVTGRPWVFQRRMNGKINFFRKWESYKTGFGNLNGEHWLGDSMAVHQNGKKFTTIDKDQDAHGENCAKYYKGGWWYGACHQCNLNGLYLKGSSTIVVEKSEKLRLYSGVGKSLFSSSEESDADVPDVNNNDVEFVPDICCYRRNFYFFTTDSDNEVQSNLKRRKLESSKETVNDYLNYCREICCYVVENIKPQKIGGPGLIVEIDEAKFGKRGELWTEIGF</sequence>
<comment type="caution">
    <text evidence="2">The sequence shown here is derived from an EMBL/GenBank/DDBJ whole genome shotgun (WGS) entry which is preliminary data.</text>
</comment>
<dbReference type="InterPro" id="IPR014716">
    <property type="entry name" value="Fibrinogen_a/b/g_C_1"/>
</dbReference>
<evidence type="ECO:0000313" key="3">
    <source>
        <dbReference type="Proteomes" id="UP000683360"/>
    </source>
</evidence>
<dbReference type="InterPro" id="IPR002181">
    <property type="entry name" value="Fibrinogen_a/b/g_C_dom"/>
</dbReference>
<reference evidence="2" key="1">
    <citation type="submission" date="2021-03" db="EMBL/GenBank/DDBJ databases">
        <authorList>
            <person name="Bekaert M."/>
        </authorList>
    </citation>
    <scope>NUCLEOTIDE SEQUENCE</scope>
</reference>
<dbReference type="Proteomes" id="UP000683360">
    <property type="component" value="Unassembled WGS sequence"/>
</dbReference>
<name>A0A8S3TJK2_MYTED</name>
<proteinExistence type="predicted"/>
<dbReference type="InterPro" id="IPR036056">
    <property type="entry name" value="Fibrinogen-like_C"/>
</dbReference>
<gene>
    <name evidence="2" type="ORF">MEDL_46682</name>
</gene>
<dbReference type="Gene3D" id="3.90.215.10">
    <property type="entry name" value="Gamma Fibrinogen, chain A, domain 1"/>
    <property type="match status" value="1"/>
</dbReference>
<dbReference type="OrthoDB" id="6038967at2759"/>
<dbReference type="Gene3D" id="4.10.530.10">
    <property type="entry name" value="Gamma-fibrinogen Carboxyl Terminal Fragment, domain 2"/>
    <property type="match status" value="1"/>
</dbReference>
<dbReference type="InterPro" id="IPR050373">
    <property type="entry name" value="Fibrinogen_C-term_domain"/>
</dbReference>
<evidence type="ECO:0000259" key="1">
    <source>
        <dbReference type="PROSITE" id="PS51406"/>
    </source>
</evidence>
<organism evidence="2 3">
    <name type="scientific">Mytilus edulis</name>
    <name type="common">Blue mussel</name>
    <dbReference type="NCBI Taxonomy" id="6550"/>
    <lineage>
        <taxon>Eukaryota</taxon>
        <taxon>Metazoa</taxon>
        <taxon>Spiralia</taxon>
        <taxon>Lophotrochozoa</taxon>
        <taxon>Mollusca</taxon>
        <taxon>Bivalvia</taxon>
        <taxon>Autobranchia</taxon>
        <taxon>Pteriomorphia</taxon>
        <taxon>Mytilida</taxon>
        <taxon>Mytiloidea</taxon>
        <taxon>Mytilidae</taxon>
        <taxon>Mytilinae</taxon>
        <taxon>Mytilus</taxon>
    </lineage>
</organism>
<dbReference type="Pfam" id="PF00147">
    <property type="entry name" value="Fibrinogen_C"/>
    <property type="match status" value="1"/>
</dbReference>
<dbReference type="SUPFAM" id="SSF56496">
    <property type="entry name" value="Fibrinogen C-terminal domain-like"/>
    <property type="match status" value="1"/>
</dbReference>
<accession>A0A8S3TJK2</accession>
<dbReference type="PROSITE" id="PS51406">
    <property type="entry name" value="FIBRINOGEN_C_2"/>
    <property type="match status" value="1"/>
</dbReference>
<protein>
    <recommendedName>
        <fullName evidence="1">Fibrinogen C-terminal domain-containing protein</fullName>
    </recommendedName>
</protein>
<dbReference type="PANTHER" id="PTHR19143:SF458">
    <property type="entry name" value="FIBRINOGEN C-TERMINAL DOMAIN-CONTAINING PROTEIN-RELATED"/>
    <property type="match status" value="1"/>
</dbReference>
<dbReference type="PANTHER" id="PTHR19143">
    <property type="entry name" value="FIBRINOGEN/TENASCIN/ANGIOPOEITIN"/>
    <property type="match status" value="1"/>
</dbReference>
<dbReference type="SMART" id="SM00186">
    <property type="entry name" value="FBG"/>
    <property type="match status" value="1"/>
</dbReference>
<dbReference type="AlphaFoldDB" id="A0A8S3TJK2"/>
<dbReference type="GO" id="GO:0005615">
    <property type="term" value="C:extracellular space"/>
    <property type="evidence" value="ECO:0007669"/>
    <property type="project" value="TreeGrafter"/>
</dbReference>
<evidence type="ECO:0000313" key="2">
    <source>
        <dbReference type="EMBL" id="CAG2233942.1"/>
    </source>
</evidence>